<keyword evidence="9" id="KW-1185">Reference proteome</keyword>
<dbReference type="InterPro" id="IPR007716">
    <property type="entry name" value="NPL4_Zn-bd_put"/>
</dbReference>
<evidence type="ECO:0000256" key="1">
    <source>
        <dbReference type="ARBA" id="ARBA00004335"/>
    </source>
</evidence>
<feature type="domain" description="MPN" evidence="7">
    <location>
        <begin position="247"/>
        <end position="387"/>
    </location>
</feature>
<evidence type="ECO:0000313" key="9">
    <source>
        <dbReference type="Proteomes" id="UP000077266"/>
    </source>
</evidence>
<protein>
    <recommendedName>
        <fullName evidence="4">Nuclear protein localization protein 4</fullName>
    </recommendedName>
</protein>
<dbReference type="GO" id="GO:0048471">
    <property type="term" value="C:perinuclear region of cytoplasm"/>
    <property type="evidence" value="ECO:0007669"/>
    <property type="project" value="UniProtKB-SubCell"/>
</dbReference>
<dbReference type="PROSITE" id="PS50249">
    <property type="entry name" value="MPN"/>
    <property type="match status" value="1"/>
</dbReference>
<dbReference type="CDD" id="cd08061">
    <property type="entry name" value="MPN_NPL4"/>
    <property type="match status" value="1"/>
</dbReference>
<comment type="function">
    <text evidence="5">Involved in the import of nuclear-targeted proteins into the nucleus and the export of poly(A) RNA out of the nucleus. Has a role in the endoplasmic reticulum-associated degradation (ERAD) pathway.</text>
</comment>
<dbReference type="Pfam" id="PF05021">
    <property type="entry name" value="NPL4"/>
    <property type="match status" value="1"/>
</dbReference>
<dbReference type="PANTHER" id="PTHR12710">
    <property type="entry name" value="NUCLEAR PROTEIN LOCALIZATION 4"/>
    <property type="match status" value="1"/>
</dbReference>
<name>A0A165PSX4_EXIGL</name>
<feature type="compositionally biased region" description="Low complexity" evidence="6">
    <location>
        <begin position="91"/>
        <end position="111"/>
    </location>
</feature>
<dbReference type="InterPro" id="IPR037518">
    <property type="entry name" value="MPN"/>
</dbReference>
<dbReference type="GO" id="GO:0031625">
    <property type="term" value="F:ubiquitin protein ligase binding"/>
    <property type="evidence" value="ECO:0007669"/>
    <property type="project" value="TreeGrafter"/>
</dbReference>
<proteinExistence type="inferred from homology"/>
<organism evidence="8 9">
    <name type="scientific">Exidia glandulosa HHB12029</name>
    <dbReference type="NCBI Taxonomy" id="1314781"/>
    <lineage>
        <taxon>Eukaryota</taxon>
        <taxon>Fungi</taxon>
        <taxon>Dikarya</taxon>
        <taxon>Basidiomycota</taxon>
        <taxon>Agaricomycotina</taxon>
        <taxon>Agaricomycetes</taxon>
        <taxon>Auriculariales</taxon>
        <taxon>Exidiaceae</taxon>
        <taxon>Exidia</taxon>
    </lineage>
</organism>
<dbReference type="GO" id="GO:0031965">
    <property type="term" value="C:nuclear membrane"/>
    <property type="evidence" value="ECO:0007669"/>
    <property type="project" value="UniProtKB-SubCell"/>
</dbReference>
<dbReference type="Pfam" id="PF11543">
    <property type="entry name" value="UN_NPL4"/>
    <property type="match status" value="1"/>
</dbReference>
<dbReference type="PANTHER" id="PTHR12710:SF0">
    <property type="entry name" value="NUCLEAR PROTEIN LOCALIZATION PROTEIN 4 HOMOLOG"/>
    <property type="match status" value="1"/>
</dbReference>
<evidence type="ECO:0000256" key="6">
    <source>
        <dbReference type="SAM" id="MobiDB-lite"/>
    </source>
</evidence>
<accession>A0A165PSX4</accession>
<evidence type="ECO:0000313" key="8">
    <source>
        <dbReference type="EMBL" id="KZW02624.1"/>
    </source>
</evidence>
<gene>
    <name evidence="8" type="ORF">EXIGLDRAFT_732882</name>
</gene>
<evidence type="ECO:0000256" key="4">
    <source>
        <dbReference type="ARBA" id="ARBA00019709"/>
    </source>
</evidence>
<feature type="region of interest" description="Disordered" evidence="6">
    <location>
        <begin position="84"/>
        <end position="111"/>
    </location>
</feature>
<reference evidence="8 9" key="1">
    <citation type="journal article" date="2016" name="Mol. Biol. Evol.">
        <title>Comparative Genomics of Early-Diverging Mushroom-Forming Fungi Provides Insights into the Origins of Lignocellulose Decay Capabilities.</title>
        <authorList>
            <person name="Nagy L.G."/>
            <person name="Riley R."/>
            <person name="Tritt A."/>
            <person name="Adam C."/>
            <person name="Daum C."/>
            <person name="Floudas D."/>
            <person name="Sun H."/>
            <person name="Yadav J.S."/>
            <person name="Pangilinan J."/>
            <person name="Larsson K.H."/>
            <person name="Matsuura K."/>
            <person name="Barry K."/>
            <person name="Labutti K."/>
            <person name="Kuo R."/>
            <person name="Ohm R.A."/>
            <person name="Bhattacharya S.S."/>
            <person name="Shirouzu T."/>
            <person name="Yoshinaga Y."/>
            <person name="Martin F.M."/>
            <person name="Grigoriev I.V."/>
            <person name="Hibbett D.S."/>
        </authorList>
    </citation>
    <scope>NUCLEOTIDE SEQUENCE [LARGE SCALE GENOMIC DNA]</scope>
    <source>
        <strain evidence="8 9">HHB12029</strain>
    </source>
</reference>
<dbReference type="InterPro" id="IPR024682">
    <property type="entry name" value="Npl4_Ub-like_dom"/>
</dbReference>
<comment type="similarity">
    <text evidence="3">Belongs to the NPL4 family.</text>
</comment>
<comment type="subcellular location">
    <subcellularLocation>
        <location evidence="2">Cytoplasm</location>
        <location evidence="2">Perinuclear region</location>
    </subcellularLocation>
    <subcellularLocation>
        <location evidence="1">Nucleus membrane</location>
        <topology evidence="1">Peripheral membrane protein</topology>
        <orientation evidence="1">Cytoplasmic side</orientation>
    </subcellularLocation>
</comment>
<evidence type="ECO:0000259" key="7">
    <source>
        <dbReference type="PROSITE" id="PS50249"/>
    </source>
</evidence>
<dbReference type="InParanoid" id="A0A165PSX4"/>
<dbReference type="Proteomes" id="UP000077266">
    <property type="component" value="Unassembled WGS sequence"/>
</dbReference>
<dbReference type="EMBL" id="KV425887">
    <property type="protein sequence ID" value="KZW02624.1"/>
    <property type="molecule type" value="Genomic_DNA"/>
</dbReference>
<dbReference type="OrthoDB" id="10251089at2759"/>
<dbReference type="STRING" id="1314781.A0A165PSX4"/>
<dbReference type="GO" id="GO:0006511">
    <property type="term" value="P:ubiquitin-dependent protein catabolic process"/>
    <property type="evidence" value="ECO:0007669"/>
    <property type="project" value="InterPro"/>
</dbReference>
<dbReference type="PIRSF" id="PIRSF010052">
    <property type="entry name" value="Polyub_prc_Npl4"/>
    <property type="match status" value="1"/>
</dbReference>
<evidence type="ECO:0000256" key="5">
    <source>
        <dbReference type="ARBA" id="ARBA00024703"/>
    </source>
</evidence>
<evidence type="ECO:0000256" key="3">
    <source>
        <dbReference type="ARBA" id="ARBA00011025"/>
    </source>
</evidence>
<sequence>MLVRVRSKDGNFRFELTETDDASVLATKILETTVDADPKSVQVSSQPRGGETALHTLKGRNLKSLGLKHGDLIFVSYKSRTPDTSGSEPFPAASAPAPAAAGPSAGPAAAAPKRIWDTVKEDPVDDYWRARDGKITRGRDARFCKHTANGMCDYCMPLEPYDQSYHASHSIKHISYHAWIRKLQPQAGTAPPGSAASILPPLTPTSYKVKTPCPSGNHSPWPAGICTACQPSAITLQPQPYRMVDHVEFADHGLIDQFLQAWRGTGAQRFGWLIGHFEPYEEVPMGIKAVVEAIHEPPQDDEPDGLSLHLPWEDDERIRKLASLSSTPLTIVGQIFTDLTPNPDDKTKSLYKRHPQSFYLSGLETIFAAALQLQNPTASKSSSTGQYSSRFVTVVVSGNQAEDVDIMAYQASEQACAMVEADMIEASVEPSQVRVKEEDQSVARYVPDVFYRFKNEYGIDVKSSAKPCFPVEYLIVTLTHGFPKEPSPIFRSVKFPIENRASLQMQTPDKLFSSLREAHAPDVTDSKQGLTPDHRQQRATLARLLSDWHLLAFLDGMGIMGDDIKAVVRAATAQSLEEPTLLDGVLQTDGWRNLMAITAESAPAARSAPSGSAGGFDDDISEDILNQIAQEQTGASAGGSRSRTCPHCTFENTHGGSDCEVCGLPLG</sequence>
<dbReference type="Pfam" id="PF05020">
    <property type="entry name" value="zf-NPL4"/>
    <property type="match status" value="1"/>
</dbReference>
<dbReference type="AlphaFoldDB" id="A0A165PSX4"/>
<dbReference type="GO" id="GO:0043130">
    <property type="term" value="F:ubiquitin binding"/>
    <property type="evidence" value="ECO:0007669"/>
    <property type="project" value="TreeGrafter"/>
</dbReference>
<dbReference type="InterPro" id="IPR016563">
    <property type="entry name" value="Npl4"/>
</dbReference>
<dbReference type="Gene3D" id="3.10.20.90">
    <property type="entry name" value="Phosphatidylinositol 3-kinase Catalytic Subunit, Chain A, domain 1"/>
    <property type="match status" value="1"/>
</dbReference>
<evidence type="ECO:0000256" key="2">
    <source>
        <dbReference type="ARBA" id="ARBA00004556"/>
    </source>
</evidence>
<dbReference type="InterPro" id="IPR007717">
    <property type="entry name" value="NPL4_C"/>
</dbReference>
<dbReference type="FunCoup" id="A0A165PSX4">
    <property type="interactions" value="863"/>
</dbReference>